<keyword evidence="9 12" id="KW-1133">Transmembrane helix</keyword>
<comment type="similarity">
    <text evidence="2">Belongs to the ABC transporter superfamily.</text>
</comment>
<evidence type="ECO:0000256" key="5">
    <source>
        <dbReference type="ARBA" id="ARBA00022692"/>
    </source>
</evidence>
<evidence type="ECO:0000256" key="8">
    <source>
        <dbReference type="ARBA" id="ARBA00022970"/>
    </source>
</evidence>
<feature type="transmembrane region" description="Helical" evidence="12">
    <location>
        <begin position="24"/>
        <end position="40"/>
    </location>
</feature>
<accession>A0ABN3IHD2</accession>
<feature type="transmembrane region" description="Helical" evidence="12">
    <location>
        <begin position="123"/>
        <end position="141"/>
    </location>
</feature>
<evidence type="ECO:0000256" key="2">
    <source>
        <dbReference type="ARBA" id="ARBA00005417"/>
    </source>
</evidence>
<evidence type="ECO:0000256" key="3">
    <source>
        <dbReference type="ARBA" id="ARBA00022448"/>
    </source>
</evidence>
<feature type="transmembrane region" description="Helical" evidence="12">
    <location>
        <begin position="254"/>
        <end position="287"/>
    </location>
</feature>
<evidence type="ECO:0000256" key="4">
    <source>
        <dbReference type="ARBA" id="ARBA00022475"/>
    </source>
</evidence>
<dbReference type="Proteomes" id="UP001501231">
    <property type="component" value="Unassembled WGS sequence"/>
</dbReference>
<comment type="caution">
    <text evidence="14">The sequence shown here is derived from an EMBL/GenBank/DDBJ whole genome shotgun (WGS) entry which is preliminary data.</text>
</comment>
<evidence type="ECO:0000313" key="14">
    <source>
        <dbReference type="EMBL" id="GAA2403866.1"/>
    </source>
</evidence>
<dbReference type="Pfam" id="PF02653">
    <property type="entry name" value="BPD_transp_2"/>
    <property type="match status" value="1"/>
</dbReference>
<keyword evidence="3" id="KW-0813">Transport</keyword>
<keyword evidence="7 14" id="KW-0067">ATP-binding</keyword>
<evidence type="ECO:0000256" key="10">
    <source>
        <dbReference type="ARBA" id="ARBA00023136"/>
    </source>
</evidence>
<keyword evidence="4" id="KW-1003">Cell membrane</keyword>
<dbReference type="PANTHER" id="PTHR43820:SF4">
    <property type="entry name" value="HIGH-AFFINITY BRANCHED-CHAIN AMINO ACID TRANSPORT ATP-BINDING PROTEIN LIVF"/>
    <property type="match status" value="1"/>
</dbReference>
<dbReference type="PROSITE" id="PS00211">
    <property type="entry name" value="ABC_TRANSPORTER_1"/>
    <property type="match status" value="1"/>
</dbReference>
<keyword evidence="8" id="KW-0029">Amino-acid transport</keyword>
<feature type="transmembrane region" description="Helical" evidence="12">
    <location>
        <begin position="73"/>
        <end position="92"/>
    </location>
</feature>
<evidence type="ECO:0000256" key="7">
    <source>
        <dbReference type="ARBA" id="ARBA00022840"/>
    </source>
</evidence>
<feature type="transmembrane region" description="Helical" evidence="12">
    <location>
        <begin position="46"/>
        <end position="66"/>
    </location>
</feature>
<dbReference type="InterPro" id="IPR052156">
    <property type="entry name" value="BCAA_Transport_ATP-bd_LivF"/>
</dbReference>
<dbReference type="PANTHER" id="PTHR43820">
    <property type="entry name" value="HIGH-AFFINITY BRANCHED-CHAIN AMINO ACID TRANSPORT ATP-BINDING PROTEIN LIVF"/>
    <property type="match status" value="1"/>
</dbReference>
<feature type="transmembrane region" description="Helical" evidence="12">
    <location>
        <begin position="307"/>
        <end position="325"/>
    </location>
</feature>
<keyword evidence="6" id="KW-0547">Nucleotide-binding</keyword>
<dbReference type="InterPro" id="IPR043428">
    <property type="entry name" value="LivM-like"/>
</dbReference>
<dbReference type="CDD" id="cd06581">
    <property type="entry name" value="TM_PBP1_LivM_like"/>
    <property type="match status" value="1"/>
</dbReference>
<evidence type="ECO:0000256" key="6">
    <source>
        <dbReference type="ARBA" id="ARBA00022741"/>
    </source>
</evidence>
<dbReference type="EMBL" id="BAAARW010000003">
    <property type="protein sequence ID" value="GAA2403866.1"/>
    <property type="molecule type" value="Genomic_DNA"/>
</dbReference>
<dbReference type="InterPro" id="IPR003593">
    <property type="entry name" value="AAA+_ATPase"/>
</dbReference>
<keyword evidence="10 12" id="KW-0472">Membrane</keyword>
<evidence type="ECO:0000256" key="12">
    <source>
        <dbReference type="SAM" id="Phobius"/>
    </source>
</evidence>
<feature type="transmembrane region" description="Helical" evidence="12">
    <location>
        <begin position="168"/>
        <end position="187"/>
    </location>
</feature>
<evidence type="ECO:0000313" key="15">
    <source>
        <dbReference type="Proteomes" id="UP001501231"/>
    </source>
</evidence>
<keyword evidence="5 12" id="KW-0812">Transmembrane</keyword>
<organism evidence="14 15">
    <name type="scientific">Actinomadura vinacea</name>
    <dbReference type="NCBI Taxonomy" id="115336"/>
    <lineage>
        <taxon>Bacteria</taxon>
        <taxon>Bacillati</taxon>
        <taxon>Actinomycetota</taxon>
        <taxon>Actinomycetes</taxon>
        <taxon>Streptosporangiales</taxon>
        <taxon>Thermomonosporaceae</taxon>
        <taxon>Actinomadura</taxon>
    </lineage>
</organism>
<evidence type="ECO:0000256" key="11">
    <source>
        <dbReference type="SAM" id="MobiDB-lite"/>
    </source>
</evidence>
<proteinExistence type="inferred from homology"/>
<name>A0ABN3IHD2_9ACTN</name>
<dbReference type="SMART" id="SM00382">
    <property type="entry name" value="AAA"/>
    <property type="match status" value="1"/>
</dbReference>
<keyword evidence="15" id="KW-1185">Reference proteome</keyword>
<dbReference type="PROSITE" id="PS50893">
    <property type="entry name" value="ABC_TRANSPORTER_2"/>
    <property type="match status" value="1"/>
</dbReference>
<evidence type="ECO:0000256" key="1">
    <source>
        <dbReference type="ARBA" id="ARBA00004651"/>
    </source>
</evidence>
<dbReference type="InterPro" id="IPR001851">
    <property type="entry name" value="ABC_transp_permease"/>
</dbReference>
<dbReference type="InterPro" id="IPR017871">
    <property type="entry name" value="ABC_transporter-like_CS"/>
</dbReference>
<dbReference type="Pfam" id="PF00005">
    <property type="entry name" value="ABC_tran"/>
    <property type="match status" value="1"/>
</dbReference>
<feature type="domain" description="ABC transporter" evidence="13">
    <location>
        <begin position="373"/>
        <end position="604"/>
    </location>
</feature>
<dbReference type="RefSeq" id="WP_344587186.1">
    <property type="nucleotide sequence ID" value="NZ_BAAARW010000003.1"/>
</dbReference>
<feature type="region of interest" description="Disordered" evidence="11">
    <location>
        <begin position="341"/>
        <end position="368"/>
    </location>
</feature>
<dbReference type="InterPro" id="IPR027417">
    <property type="entry name" value="P-loop_NTPase"/>
</dbReference>
<protein>
    <submittedName>
        <fullName evidence="14">Branched-chain amino acid ABC transporter ATP-binding protein/permease</fullName>
    </submittedName>
</protein>
<evidence type="ECO:0000256" key="9">
    <source>
        <dbReference type="ARBA" id="ARBA00022989"/>
    </source>
</evidence>
<dbReference type="GO" id="GO:0005524">
    <property type="term" value="F:ATP binding"/>
    <property type="evidence" value="ECO:0007669"/>
    <property type="project" value="UniProtKB-KW"/>
</dbReference>
<feature type="transmembrane region" description="Helical" evidence="12">
    <location>
        <begin position="223"/>
        <end position="242"/>
    </location>
</feature>
<dbReference type="Gene3D" id="3.40.50.300">
    <property type="entry name" value="P-loop containing nucleotide triphosphate hydrolases"/>
    <property type="match status" value="1"/>
</dbReference>
<comment type="subcellular location">
    <subcellularLocation>
        <location evidence="1">Cell membrane</location>
        <topology evidence="1">Multi-pass membrane protein</topology>
    </subcellularLocation>
</comment>
<feature type="transmembrane region" description="Helical" evidence="12">
    <location>
        <begin position="98"/>
        <end position="116"/>
    </location>
</feature>
<sequence>MTAVDTTAGGGFRGRVRLGGRGRAILRWVIGGIALVAFAATANDFLLLVGGTVLIYAMSAVGLNWLMGEAGLVSLGNAALMATGAYTTAVLGDLPFPVPLLVSGAVGAATGFLVAIPALRLRGIYLALATLALQYFVAFAGDRYQTATGGASGLQVRPPSVGGYELDLGGPLIVVLGGCLGLTILVVRGLSRHAPGRMWNVIRESELAAGAIGVNVVRWKISAFVGSSIVVSVAGSLLAYHAQLVSSDMFSLDFAISFIVMLIIGGLGTVSGAVLGAAVVVVLPYLLSSLPGALPSTGAGEWLSENIHYINNGLYGVLVLGFLLYRPEGIAPTVRGAFRRRDRDRDRGRTPADEPRPERPRVRENDGRRPAALEIRDLHVTYSTGARAVDGLDVLVRPGEIVAVYGRNGAGKSSTLRAVTGFLAWEQTRVRGEISVCGTPVTTLPPEKTAAAGAVLVPERDKVFPSLTVGEHLALADPDGAAQLLERPYFAGLSERLDQQAGLLSGGERQLLALSVAALLRPDLLLVDEFSLGLAPAMIQRIGDVIRELRDEQGMSVLLVEQNAAAALRLADHVYLMEAGRIVAAGPPSEMADHELLSGVPGNV</sequence>
<evidence type="ECO:0000259" key="13">
    <source>
        <dbReference type="PROSITE" id="PS50893"/>
    </source>
</evidence>
<reference evidence="14 15" key="1">
    <citation type="journal article" date="2019" name="Int. J. Syst. Evol. Microbiol.">
        <title>The Global Catalogue of Microorganisms (GCM) 10K type strain sequencing project: providing services to taxonomists for standard genome sequencing and annotation.</title>
        <authorList>
            <consortium name="The Broad Institute Genomics Platform"/>
            <consortium name="The Broad Institute Genome Sequencing Center for Infectious Disease"/>
            <person name="Wu L."/>
            <person name="Ma J."/>
        </authorList>
    </citation>
    <scope>NUCLEOTIDE SEQUENCE [LARGE SCALE GENOMIC DNA]</scope>
    <source>
        <strain evidence="14 15">JCM 3325</strain>
    </source>
</reference>
<gene>
    <name evidence="14" type="ORF">GCM10010191_09380</name>
</gene>
<dbReference type="SUPFAM" id="SSF52540">
    <property type="entry name" value="P-loop containing nucleoside triphosphate hydrolases"/>
    <property type="match status" value="1"/>
</dbReference>
<dbReference type="InterPro" id="IPR003439">
    <property type="entry name" value="ABC_transporter-like_ATP-bd"/>
</dbReference>